<dbReference type="HOGENOM" id="CLU_455884_0_0_1"/>
<feature type="region of interest" description="Disordered" evidence="1">
    <location>
        <begin position="190"/>
        <end position="241"/>
    </location>
</feature>
<feature type="transmembrane region" description="Helical" evidence="2">
    <location>
        <begin position="165"/>
        <end position="184"/>
    </location>
</feature>
<dbReference type="PRINTS" id="PR01217">
    <property type="entry name" value="PRICHEXTENSN"/>
</dbReference>
<evidence type="ECO:0000256" key="2">
    <source>
        <dbReference type="SAM" id="Phobius"/>
    </source>
</evidence>
<dbReference type="STRING" id="81972.D7MDR0"/>
<dbReference type="AlphaFoldDB" id="D7MDR0"/>
<organism evidence="4">
    <name type="scientific">Arabidopsis lyrata subsp. lyrata</name>
    <name type="common">Lyre-leaved rock-cress</name>
    <dbReference type="NCBI Taxonomy" id="81972"/>
    <lineage>
        <taxon>Eukaryota</taxon>
        <taxon>Viridiplantae</taxon>
        <taxon>Streptophyta</taxon>
        <taxon>Embryophyta</taxon>
        <taxon>Tracheophyta</taxon>
        <taxon>Spermatophyta</taxon>
        <taxon>Magnoliopsida</taxon>
        <taxon>eudicotyledons</taxon>
        <taxon>Gunneridae</taxon>
        <taxon>Pentapetalae</taxon>
        <taxon>rosids</taxon>
        <taxon>malvids</taxon>
        <taxon>Brassicales</taxon>
        <taxon>Brassicaceae</taxon>
        <taxon>Camelineae</taxon>
        <taxon>Arabidopsis</taxon>
    </lineage>
</organism>
<dbReference type="Gramene" id="Al_scaffold_0007_1343">
    <property type="protein sequence ID" value="Al_scaffold_0007_1343"/>
    <property type="gene ID" value="Al_scaffold_0007_1343"/>
</dbReference>
<protein>
    <submittedName>
        <fullName evidence="3">Predicted protein</fullName>
    </submittedName>
</protein>
<keyword evidence="2" id="KW-1133">Transmembrane helix</keyword>
<accession>D7MDR0</accession>
<evidence type="ECO:0000256" key="1">
    <source>
        <dbReference type="SAM" id="MobiDB-lite"/>
    </source>
</evidence>
<dbReference type="EMBL" id="GL348719">
    <property type="protein sequence ID" value="EFH45797.1"/>
    <property type="molecule type" value="Genomic_DNA"/>
</dbReference>
<reference evidence="4" key="1">
    <citation type="journal article" date="2011" name="Nat. Genet.">
        <title>The Arabidopsis lyrata genome sequence and the basis of rapid genome size change.</title>
        <authorList>
            <person name="Hu T.T."/>
            <person name="Pattyn P."/>
            <person name="Bakker E.G."/>
            <person name="Cao J."/>
            <person name="Cheng J.-F."/>
            <person name="Clark R.M."/>
            <person name="Fahlgren N."/>
            <person name="Fawcett J.A."/>
            <person name="Grimwood J."/>
            <person name="Gundlach H."/>
            <person name="Haberer G."/>
            <person name="Hollister J.D."/>
            <person name="Ossowski S."/>
            <person name="Ottilar R.P."/>
            <person name="Salamov A.A."/>
            <person name="Schneeberger K."/>
            <person name="Spannagl M."/>
            <person name="Wang X."/>
            <person name="Yang L."/>
            <person name="Nasrallah M.E."/>
            <person name="Bergelson J."/>
            <person name="Carrington J.C."/>
            <person name="Gaut B.S."/>
            <person name="Schmutz J."/>
            <person name="Mayer K.F.X."/>
            <person name="Van de Peer Y."/>
            <person name="Grigoriev I.V."/>
            <person name="Nordborg M."/>
            <person name="Weigel D."/>
            <person name="Guo Y.-L."/>
        </authorList>
    </citation>
    <scope>NUCLEOTIDE SEQUENCE [LARGE SCALE GENOMIC DNA]</scope>
    <source>
        <strain evidence="4">cv. MN47</strain>
    </source>
</reference>
<dbReference type="PANTHER" id="PTHR38937">
    <property type="entry name" value="MEMBRANE PROTEIN OF ER BODY-LIKE PROTEIN"/>
    <property type="match status" value="1"/>
</dbReference>
<sequence>MAQVTPNPHEDDVDSTHSSNSADSDDDVNPPSVEGLTVLDDSTESPPQEQDTGTEREGTNNNESQVIHEVARSPNHALDEIKKQQTHNLYCPKCKSNITTDAVLFVKNQETDSYKTEPYVLWVPLVIPAIKFPTFDLSLSFLAGPWKKLKTLVANCLPSLNSPRLRFLLVAVLLLLSVIVLWSSHPPSPPPLPPPPSPSPVPVPPPPGPPSPSPSPEPPSPSPVPVPPPPGPPSPSPSPEPPSPSPIIHFLSMKYLSVFSLLFLAILTLPWPSISPIINNLIAAIKTCITFCLNSLILCWNDDSKLCFPSCFLILDSPLNQESNPVVEPPQPPVVIDEATRIRISVPNPKELWKYIVVQVQNLVPRELDILKSIVYGGLIESITSLGVVSSAIASGASTLNVISLGLASLSSGLFIIVHNVSRSVSSLFFFLPAKGFKTLRQGTLQSCGCSRCIFGLRDLTLLCQKAYAFRMGRVKTVAEYTGMAIGASALSFIASQIASDIFEKLGFHELASEYRKG</sequence>
<evidence type="ECO:0000313" key="4">
    <source>
        <dbReference type="Proteomes" id="UP000008694"/>
    </source>
</evidence>
<keyword evidence="4" id="KW-1185">Reference proteome</keyword>
<keyword evidence="2" id="KW-0812">Transmembrane</keyword>
<gene>
    <name evidence="3" type="ORF">ARALYDRAFT_657288</name>
</gene>
<feature type="region of interest" description="Disordered" evidence="1">
    <location>
        <begin position="1"/>
        <end position="62"/>
    </location>
</feature>
<proteinExistence type="predicted"/>
<name>D7MDR0_ARALL</name>
<dbReference type="InterPro" id="IPR052843">
    <property type="entry name" value="ER_body_metal_sequester"/>
</dbReference>
<keyword evidence="2" id="KW-0472">Membrane</keyword>
<dbReference type="PANTHER" id="PTHR38937:SF2">
    <property type="entry name" value="MEMBRANE PROTEIN OF ER BODY-LIKE PROTEIN ISOFORM X1"/>
    <property type="match status" value="1"/>
</dbReference>
<dbReference type="eggNOG" id="ENOG502QV37">
    <property type="taxonomic scope" value="Eukaryota"/>
</dbReference>
<dbReference type="Proteomes" id="UP000008694">
    <property type="component" value="Unassembled WGS sequence"/>
</dbReference>
<evidence type="ECO:0000313" key="3">
    <source>
        <dbReference type="EMBL" id="EFH45797.1"/>
    </source>
</evidence>